<sequence>MKKTIPVLCLSLLLFGCQTNKKLANTIMSPLNQVEEISEMQNERDEIFLLLAYSLVYNDWQPESVPRFERRGYNIGTVLVNAQNEPVYAGLNAINSTDNATQHGEVRAITGYLEENGGYNLKDFTVYTTLEPCIMCAGMITMTNVKRVVIGQKDFDYSHAFERLAIDTRAVEGFPPYPRKSDIYYPNLSVSQKLDIAFANFLKTEEEKYLARFLSSEIAKSIFKEAENEFLNYQVKFSENQDILTKTREFYIKS</sequence>
<dbReference type="EMBL" id="CP029480">
    <property type="protein sequence ID" value="AWV97670.1"/>
    <property type="molecule type" value="Genomic_DNA"/>
</dbReference>
<name>A0A2Z4G9B3_9BACT</name>
<keyword evidence="5" id="KW-1185">Reference proteome</keyword>
<dbReference type="PROSITE" id="PS51747">
    <property type="entry name" value="CYT_DCMP_DEAMINASES_2"/>
    <property type="match status" value="1"/>
</dbReference>
<dbReference type="Pfam" id="PF00383">
    <property type="entry name" value="dCMP_cyt_deam_1"/>
    <property type="match status" value="1"/>
</dbReference>
<dbReference type="RefSeq" id="WP_111370772.1">
    <property type="nucleotide sequence ID" value="NZ_CP029480.1"/>
</dbReference>
<organism evidence="4 5">
    <name type="scientific">Arcticibacterium luteifluviistationis</name>
    <dbReference type="NCBI Taxonomy" id="1784714"/>
    <lineage>
        <taxon>Bacteria</taxon>
        <taxon>Pseudomonadati</taxon>
        <taxon>Bacteroidota</taxon>
        <taxon>Cytophagia</taxon>
        <taxon>Cytophagales</taxon>
        <taxon>Leadbetterellaceae</taxon>
        <taxon>Arcticibacterium</taxon>
    </lineage>
</organism>
<dbReference type="GO" id="GO:0008270">
    <property type="term" value="F:zinc ion binding"/>
    <property type="evidence" value="ECO:0007669"/>
    <property type="project" value="InterPro"/>
</dbReference>
<accession>A0A2Z4G9B3</accession>
<dbReference type="Proteomes" id="UP000249873">
    <property type="component" value="Chromosome"/>
</dbReference>
<dbReference type="OrthoDB" id="9802676at2"/>
<evidence type="ECO:0000259" key="3">
    <source>
        <dbReference type="PROSITE" id="PS51747"/>
    </source>
</evidence>
<dbReference type="PROSITE" id="PS51257">
    <property type="entry name" value="PROKAR_LIPOPROTEIN"/>
    <property type="match status" value="1"/>
</dbReference>
<dbReference type="InterPro" id="IPR002125">
    <property type="entry name" value="CMP_dCMP_dom"/>
</dbReference>
<evidence type="ECO:0000256" key="1">
    <source>
        <dbReference type="ARBA" id="ARBA00022723"/>
    </source>
</evidence>
<dbReference type="SUPFAM" id="SSF53927">
    <property type="entry name" value="Cytidine deaminase-like"/>
    <property type="match status" value="1"/>
</dbReference>
<dbReference type="PANTHER" id="PTHR11079">
    <property type="entry name" value="CYTOSINE DEAMINASE FAMILY MEMBER"/>
    <property type="match status" value="1"/>
</dbReference>
<dbReference type="PROSITE" id="PS00903">
    <property type="entry name" value="CYT_DCMP_DEAMINASES_1"/>
    <property type="match status" value="1"/>
</dbReference>
<evidence type="ECO:0000313" key="5">
    <source>
        <dbReference type="Proteomes" id="UP000249873"/>
    </source>
</evidence>
<dbReference type="Gene3D" id="3.40.140.10">
    <property type="entry name" value="Cytidine Deaminase, domain 2"/>
    <property type="match status" value="1"/>
</dbReference>
<evidence type="ECO:0000256" key="2">
    <source>
        <dbReference type="ARBA" id="ARBA00022833"/>
    </source>
</evidence>
<evidence type="ECO:0000313" key="4">
    <source>
        <dbReference type="EMBL" id="AWV97670.1"/>
    </source>
</evidence>
<dbReference type="AlphaFoldDB" id="A0A2Z4G9B3"/>
<dbReference type="CDD" id="cd01285">
    <property type="entry name" value="nucleoside_deaminase"/>
    <property type="match status" value="1"/>
</dbReference>
<dbReference type="InterPro" id="IPR016192">
    <property type="entry name" value="APOBEC/CMP_deaminase_Zn-bd"/>
</dbReference>
<proteinExistence type="predicted"/>
<reference evidence="4 5" key="1">
    <citation type="submission" date="2018-05" db="EMBL/GenBank/DDBJ databases">
        <title>Complete genome sequence of Arcticibacterium luteifluviistationis SM1504T, a cytophagaceae bacterium isolated from Arctic surface seawater.</title>
        <authorList>
            <person name="Li Y."/>
            <person name="Qin Q.-L."/>
        </authorList>
    </citation>
    <scope>NUCLEOTIDE SEQUENCE [LARGE SCALE GENOMIC DNA]</scope>
    <source>
        <strain evidence="4 5">SM1504</strain>
    </source>
</reference>
<gene>
    <name evidence="4" type="ORF">DJ013_05625</name>
</gene>
<dbReference type="KEGG" id="als:DJ013_05625"/>
<keyword evidence="1" id="KW-0479">Metal-binding</keyword>
<dbReference type="PANTHER" id="PTHR11079:SF179">
    <property type="entry name" value="TRNA(ADENINE(34)) DEAMINASE, CHLOROPLASTIC"/>
    <property type="match status" value="1"/>
</dbReference>
<dbReference type="InterPro" id="IPR016193">
    <property type="entry name" value="Cytidine_deaminase-like"/>
</dbReference>
<protein>
    <recommendedName>
        <fullName evidence="3">CMP/dCMP-type deaminase domain-containing protein</fullName>
    </recommendedName>
</protein>
<dbReference type="GO" id="GO:0016787">
    <property type="term" value="F:hydrolase activity"/>
    <property type="evidence" value="ECO:0007669"/>
    <property type="project" value="InterPro"/>
</dbReference>
<keyword evidence="2" id="KW-0862">Zinc</keyword>
<feature type="domain" description="CMP/dCMP-type deaminase" evidence="3">
    <location>
        <begin position="43"/>
        <end position="164"/>
    </location>
</feature>